<proteinExistence type="predicted"/>
<dbReference type="GeneID" id="92712309"/>
<reference evidence="2" key="1">
    <citation type="submission" date="2016-11" db="EMBL/GenBank/DDBJ databases">
        <authorList>
            <person name="Varghese N."/>
            <person name="Submissions S."/>
        </authorList>
    </citation>
    <scope>NUCLEOTIDE SEQUENCE [LARGE SCALE GENOMIC DNA]</scope>
    <source>
        <strain evidence="2">DSM 26884</strain>
    </source>
</reference>
<evidence type="ECO:0000313" key="2">
    <source>
        <dbReference type="Proteomes" id="UP000184192"/>
    </source>
</evidence>
<dbReference type="EMBL" id="FQZN01000012">
    <property type="protein sequence ID" value="SHI98361.1"/>
    <property type="molecule type" value="Genomic_DNA"/>
</dbReference>
<accession>A0A1M6FKW9</accession>
<organism evidence="1 2">
    <name type="scientific">Bacteroides stercorirosoris</name>
    <dbReference type="NCBI Taxonomy" id="871324"/>
    <lineage>
        <taxon>Bacteria</taxon>
        <taxon>Pseudomonadati</taxon>
        <taxon>Bacteroidota</taxon>
        <taxon>Bacteroidia</taxon>
        <taxon>Bacteroidales</taxon>
        <taxon>Bacteroidaceae</taxon>
        <taxon>Bacteroides</taxon>
    </lineage>
</organism>
<dbReference type="eggNOG" id="ENOG502ZBIR">
    <property type="taxonomic scope" value="Bacteria"/>
</dbReference>
<dbReference type="Proteomes" id="UP000184192">
    <property type="component" value="Unassembled WGS sequence"/>
</dbReference>
<sequence length="353" mass="39991">MANFFENISVNPKDVQDLKELIPLTINQDEDFNKYTTLKKVKNGDPVAFIGDMDDVGVEGGGCDPVYQEVGIVNSQKRWELGSWNIPIKICYEALNGTIAEYTLKTGTEIGDLTSTEFMTYIIRPALERQMMRMIWRFGWFGNKDAKHITDGGVLTDDVKKELFTTCDGLFKRIFTQCAANAKQLTAIAANAKATFAEQKAAMLVQGVATGIVDTMLMDTDSRVTADSGSMIMMTKYMADALHWDVKKTYHEQMEWTTIFDGFDVAKYDGVNIARISIWDRFISAYENSGTKLNLPYRMVFGNVKQFMVGTDQDALISDLDVWFERKERRNYIYAQGKMGTSLLEDDMFHAAY</sequence>
<dbReference type="RefSeq" id="WP_025831304.1">
    <property type="nucleotide sequence ID" value="NZ_FQZN01000012.1"/>
</dbReference>
<evidence type="ECO:0000313" key="1">
    <source>
        <dbReference type="EMBL" id="SHI98361.1"/>
    </source>
</evidence>
<dbReference type="AlphaFoldDB" id="A0A1M6FKW9"/>
<name>A0A1M6FKW9_9BACE</name>
<gene>
    <name evidence="1" type="ORF">SAMN05444350_11290</name>
</gene>
<protein>
    <submittedName>
        <fullName evidence="1">Uncharacterized protein</fullName>
    </submittedName>
</protein>
<keyword evidence="2" id="KW-1185">Reference proteome</keyword>